<comment type="caution">
    <text evidence="2">The sequence shown here is derived from an EMBL/GenBank/DDBJ whole genome shotgun (WGS) entry which is preliminary data.</text>
</comment>
<evidence type="ECO:0000313" key="3">
    <source>
        <dbReference type="Proteomes" id="UP000010729"/>
    </source>
</evidence>
<dbReference type="AlphaFoldDB" id="N1UU27"/>
<protein>
    <recommendedName>
        <fullName evidence="1">Antitoxin FitA-like ribbon-helix-helix domain-containing protein</fullName>
    </recommendedName>
</protein>
<dbReference type="OrthoDB" id="7107936at2"/>
<reference evidence="2 3" key="1">
    <citation type="journal article" date="2013" name="Genome Announc.">
        <title>Draft Genome Sequence of Arthrobacter crystallopoietes Strain BAB-32, Revealing Genes for Bioremediation.</title>
        <authorList>
            <person name="Joshi M.N."/>
            <person name="Pandit A.S."/>
            <person name="Sharma A."/>
            <person name="Pandya R.V."/>
            <person name="Desai S.M."/>
            <person name="Saxena A.K."/>
            <person name="Bagatharia S.B."/>
        </authorList>
    </citation>
    <scope>NUCLEOTIDE SEQUENCE [LARGE SCALE GENOMIC DNA]</scope>
    <source>
        <strain evidence="2 3">BAB-32</strain>
    </source>
</reference>
<dbReference type="GO" id="GO:0006355">
    <property type="term" value="P:regulation of DNA-templated transcription"/>
    <property type="evidence" value="ECO:0007669"/>
    <property type="project" value="InterPro"/>
</dbReference>
<accession>N1UU27</accession>
<dbReference type="RefSeq" id="WP_005269461.1">
    <property type="nucleotide sequence ID" value="NZ_ANPE02000144.1"/>
</dbReference>
<name>N1UU27_9MICC</name>
<evidence type="ECO:0000313" key="2">
    <source>
        <dbReference type="EMBL" id="EMY33926.1"/>
    </source>
</evidence>
<sequence length="80" mass="8686">MSKVIHIRDVPDEVHAALSSAAANSGRSLTVYLKDELELVARRSRIADSNAAVITEVRDRAAGNVSRESILEALDEGRNQ</sequence>
<dbReference type="EMBL" id="ANPE02000144">
    <property type="protein sequence ID" value="EMY33926.1"/>
    <property type="molecule type" value="Genomic_DNA"/>
</dbReference>
<gene>
    <name evidence="2" type="ORF">D477_012385</name>
</gene>
<feature type="domain" description="Antitoxin FitA-like ribbon-helix-helix" evidence="1">
    <location>
        <begin position="5"/>
        <end position="29"/>
    </location>
</feature>
<keyword evidence="3" id="KW-1185">Reference proteome</keyword>
<dbReference type="InterPro" id="IPR010985">
    <property type="entry name" value="Ribbon_hlx_hlx"/>
</dbReference>
<organism evidence="2 3">
    <name type="scientific">Arthrobacter crystallopoietes BAB-32</name>
    <dbReference type="NCBI Taxonomy" id="1246476"/>
    <lineage>
        <taxon>Bacteria</taxon>
        <taxon>Bacillati</taxon>
        <taxon>Actinomycetota</taxon>
        <taxon>Actinomycetes</taxon>
        <taxon>Micrococcales</taxon>
        <taxon>Micrococcaceae</taxon>
        <taxon>Crystallibacter</taxon>
    </lineage>
</organism>
<proteinExistence type="predicted"/>
<evidence type="ECO:0000259" key="1">
    <source>
        <dbReference type="Pfam" id="PF22513"/>
    </source>
</evidence>
<dbReference type="Pfam" id="PF22513">
    <property type="entry name" value="FitA-like_RHH"/>
    <property type="match status" value="1"/>
</dbReference>
<dbReference type="InterPro" id="IPR053853">
    <property type="entry name" value="FitA-like_RHH"/>
</dbReference>
<dbReference type="Proteomes" id="UP000010729">
    <property type="component" value="Unassembled WGS sequence"/>
</dbReference>
<dbReference type="SUPFAM" id="SSF47598">
    <property type="entry name" value="Ribbon-helix-helix"/>
    <property type="match status" value="1"/>
</dbReference>